<gene>
    <name evidence="1" type="ORF">LX87_05168</name>
</gene>
<reference evidence="1 2" key="1">
    <citation type="submission" date="2018-06" db="EMBL/GenBank/DDBJ databases">
        <title>Genomic Encyclopedia of Archaeal and Bacterial Type Strains, Phase II (KMG-II): from individual species to whole genera.</title>
        <authorList>
            <person name="Goeker M."/>
        </authorList>
    </citation>
    <scope>NUCLEOTIDE SEQUENCE [LARGE SCALE GENOMIC DNA]</scope>
    <source>
        <strain evidence="1 2">DSM 21851</strain>
    </source>
</reference>
<dbReference type="AlphaFoldDB" id="A0A327WTX1"/>
<dbReference type="RefSeq" id="WP_111631174.1">
    <property type="nucleotide sequence ID" value="NZ_QLMC01000008.1"/>
</dbReference>
<accession>A0A327WTX1</accession>
<name>A0A327WTX1_LARAB</name>
<keyword evidence="2" id="KW-1185">Reference proteome</keyword>
<evidence type="ECO:0000313" key="1">
    <source>
        <dbReference type="EMBL" id="RAJ92200.1"/>
    </source>
</evidence>
<protein>
    <submittedName>
        <fullName evidence="1">Uncharacterized protein</fullName>
    </submittedName>
</protein>
<dbReference type="EMBL" id="QLMC01000008">
    <property type="protein sequence ID" value="RAJ92200.1"/>
    <property type="molecule type" value="Genomic_DNA"/>
</dbReference>
<sequence>MFDIRIEGYSVDLKPGTQITLEKYNPLLDFATVQGSRVNSFTLPDTPLNRRVLGYFYDPQVGYTNRRYYCEKYVDSQVIEQGYVKIQESAEGETVLYFTQNLGEIFGDLQGLALSEINFTQLALPALNVSPADHLVDPYCLPSIENPGFYGNQSFSGIVNKYDSGNGWYNDEARVPHFFLRWVLEQFGQRVGWKFKGAFLDDPDLSRLVLANLYSLDSATAIFPANHLPDLTAGGLLLELRKLFNLFLDFDVRRKVLDIGFGEDVLKSACIIDWTQKADPGHTKTPEIVNRLELGYELDGNDALMKPIPAAMDKYITPETAENEGGSVLSIRSRLSTYLKNPVSGLAMCSQPGISPLNKDSQSRALPKLLFWNGMVSGVPTATHTSGTRSLIWNGENNLVDSGYRRFERFKAGTFKLSKNVALTPADLATFSFRNKVHIKGVNYLVGSAKMNLAKDQRVIPAQLELWRV</sequence>
<evidence type="ECO:0000313" key="2">
    <source>
        <dbReference type="Proteomes" id="UP000248790"/>
    </source>
</evidence>
<organism evidence="1 2">
    <name type="scientific">Larkinella arboricola</name>
    <dbReference type="NCBI Taxonomy" id="643671"/>
    <lineage>
        <taxon>Bacteria</taxon>
        <taxon>Pseudomonadati</taxon>
        <taxon>Bacteroidota</taxon>
        <taxon>Cytophagia</taxon>
        <taxon>Cytophagales</taxon>
        <taxon>Spirosomataceae</taxon>
        <taxon>Larkinella</taxon>
    </lineage>
</organism>
<dbReference type="Proteomes" id="UP000248790">
    <property type="component" value="Unassembled WGS sequence"/>
</dbReference>
<proteinExistence type="predicted"/>
<dbReference type="OrthoDB" id="1287238at2"/>
<comment type="caution">
    <text evidence="1">The sequence shown here is derived from an EMBL/GenBank/DDBJ whole genome shotgun (WGS) entry which is preliminary data.</text>
</comment>